<feature type="transmembrane region" description="Helical" evidence="19">
    <location>
        <begin position="53"/>
        <end position="75"/>
    </location>
</feature>
<feature type="transmembrane region" description="Helical" evidence="19">
    <location>
        <begin position="141"/>
        <end position="164"/>
    </location>
</feature>
<evidence type="ECO:0000256" key="8">
    <source>
        <dbReference type="ARBA" id="ARBA00014931"/>
    </source>
</evidence>
<dbReference type="GO" id="GO:0019133">
    <property type="term" value="F:choline monooxygenase activity"/>
    <property type="evidence" value="ECO:0007669"/>
    <property type="project" value="UniProtKB-EC"/>
</dbReference>
<dbReference type="InterPro" id="IPR005829">
    <property type="entry name" value="Sugar_transporter_CS"/>
</dbReference>
<evidence type="ECO:0000256" key="7">
    <source>
        <dbReference type="ARBA" id="ARBA00012763"/>
    </source>
</evidence>
<evidence type="ECO:0000256" key="17">
    <source>
        <dbReference type="ARBA" id="ARBA00023136"/>
    </source>
</evidence>
<evidence type="ECO:0000256" key="1">
    <source>
        <dbReference type="ARBA" id="ARBA00001962"/>
    </source>
</evidence>
<dbReference type="OrthoDB" id="4540492at2759"/>
<feature type="transmembrane region" description="Helical" evidence="19">
    <location>
        <begin position="329"/>
        <end position="347"/>
    </location>
</feature>
<dbReference type="SUPFAM" id="SSF55961">
    <property type="entry name" value="Bet v1-like"/>
    <property type="match status" value="1"/>
</dbReference>
<comment type="catalytic activity">
    <reaction evidence="18">
        <text>choline + 2 reduced [2Fe-2S]-[ferredoxin] + O2 + 2 H(+) = betaine aldehyde hydrate + 2 oxidized [2Fe-2S]-[ferredoxin] + H2O</text>
        <dbReference type="Rhea" id="RHEA:17769"/>
        <dbReference type="Rhea" id="RHEA-COMP:10000"/>
        <dbReference type="Rhea" id="RHEA-COMP:10001"/>
        <dbReference type="ChEBI" id="CHEBI:15354"/>
        <dbReference type="ChEBI" id="CHEBI:15377"/>
        <dbReference type="ChEBI" id="CHEBI:15378"/>
        <dbReference type="ChEBI" id="CHEBI:15379"/>
        <dbReference type="ChEBI" id="CHEBI:15870"/>
        <dbReference type="ChEBI" id="CHEBI:33737"/>
        <dbReference type="ChEBI" id="CHEBI:33738"/>
        <dbReference type="EC" id="1.14.15.7"/>
    </reaction>
</comment>
<dbReference type="InterPro" id="IPR017941">
    <property type="entry name" value="Rieske_2Fe-2S"/>
</dbReference>
<feature type="transmembrane region" description="Helical" evidence="19">
    <location>
        <begin position="107"/>
        <end position="129"/>
    </location>
</feature>
<dbReference type="Proteomes" id="UP000722485">
    <property type="component" value="Unassembled WGS sequence"/>
</dbReference>
<feature type="transmembrane region" description="Helical" evidence="19">
    <location>
        <begin position="299"/>
        <end position="320"/>
    </location>
</feature>
<accession>A0A9P5GVK6</accession>
<dbReference type="SUPFAM" id="SSF103473">
    <property type="entry name" value="MFS general substrate transporter"/>
    <property type="match status" value="1"/>
</dbReference>
<dbReference type="PANTHER" id="PTHR43756:SF5">
    <property type="entry name" value="CHOLINE MONOOXYGENASE, CHLOROPLASTIC"/>
    <property type="match status" value="1"/>
</dbReference>
<dbReference type="PROSITE" id="PS51296">
    <property type="entry name" value="RIESKE"/>
    <property type="match status" value="1"/>
</dbReference>
<evidence type="ECO:0000256" key="3">
    <source>
        <dbReference type="ARBA" id="ARBA00004141"/>
    </source>
</evidence>
<feature type="transmembrane region" description="Helical" evidence="19">
    <location>
        <begin position="359"/>
        <end position="384"/>
    </location>
</feature>
<sequence>MALIVLGPVASHVLILLVAMLNICILSYDAGMINNLNAVQPYLDYFNLNSDLIGLNAAIVSAGSIVGAPLVGPVVDRWGRKAGLAMGSILIIVGVILEGSATKISQFIVGRLLIGFATIINGSIAPMWVMELASPKYRAILSGSVMVSVPFTAFLVACIILGIYDKESNWAWRGIVLGEAVPSIISLCLLPFVDESPRWLLAKDRREEAIEILARLHANNDRQHPIVIAETQEILGALEHEKKNGAGWKDLVSPAPNLRRFTIAVLMNIFYQIVGANMILYFSSFIIRGFGIANRREVIMINMGLLLWKAFSSLAGVFIIDRVGRRKPLIAGTSATIVLFGALAGLTHLTEVYPDNKGYAIGAIVVVALFLFAVSTSWMIMAYTYPPEVLRYSQRANGVVVAQAIGYAISFLNLYTAPIAIEKISWRYYAINGGWNVLILIIVIWLFVETKEIMQSTLPASWYREPAFYQVERRAIFSKSWILVSHTHQFNETGKYVRYEMAGYPFFVVKDRAGKINAFLNICRHRAFPIVHQDAGKALVLSCKYHGWSYSMNGNLAKAPRFDQVENFNKSDYGLFAVHTHIDALGFLWVNLDTAEKPTLSWEEQFGGVDEQPRLKKIDMSKYEYDHTWSMEGKFNWKTLIENYNECYHCPTAHPGLAPFFRNNKKMIYGCQKYWVEHLGAEGDERESEVCPTYLFPNASVTITPVFFYMMSIVPTSATTSLMRYEVYRSKTSTPEELKEKLDFFSQVEAEDKWLANGAQSNLNSDTFTTGPFHPEVEEAVTFVAGIVKKMLYDHIAEEKKHGAEWWPARRAPVDASSAEDEAFCRGICDSSNPAAAEGLSW</sequence>
<keyword evidence="9" id="KW-0813">Transport</keyword>
<dbReference type="GO" id="GO:0005506">
    <property type="term" value="F:iron ion binding"/>
    <property type="evidence" value="ECO:0007669"/>
    <property type="project" value="InterPro"/>
</dbReference>
<evidence type="ECO:0000259" key="21">
    <source>
        <dbReference type="PROSITE" id="PS51296"/>
    </source>
</evidence>
<feature type="transmembrane region" description="Helical" evidence="19">
    <location>
        <begin position="82"/>
        <end position="101"/>
    </location>
</feature>
<dbReference type="CDD" id="cd03469">
    <property type="entry name" value="Rieske_RO_Alpha_N"/>
    <property type="match status" value="1"/>
</dbReference>
<feature type="transmembrane region" description="Helical" evidence="19">
    <location>
        <begin position="269"/>
        <end position="287"/>
    </location>
</feature>
<dbReference type="Gene3D" id="3.90.380.10">
    <property type="entry name" value="Naphthalene 1,2-dioxygenase Alpha Subunit, Chain A, domain 1"/>
    <property type="match status" value="2"/>
</dbReference>
<dbReference type="InterPro" id="IPR036259">
    <property type="entry name" value="MFS_trans_sf"/>
</dbReference>
<evidence type="ECO:0000256" key="2">
    <source>
        <dbReference type="ARBA" id="ARBA00002149"/>
    </source>
</evidence>
<evidence type="ECO:0000256" key="9">
    <source>
        <dbReference type="ARBA" id="ARBA00022448"/>
    </source>
</evidence>
<feature type="domain" description="Major facilitator superfamily (MFS) profile" evidence="20">
    <location>
        <begin position="15"/>
        <end position="451"/>
    </location>
</feature>
<dbReference type="InterPro" id="IPR036922">
    <property type="entry name" value="Rieske_2Fe-2S_sf"/>
</dbReference>
<dbReference type="AlphaFoldDB" id="A0A9P5GVK6"/>
<dbReference type="Pfam" id="PF00083">
    <property type="entry name" value="Sugar_tr"/>
    <property type="match status" value="1"/>
</dbReference>
<dbReference type="GO" id="GO:0022857">
    <property type="term" value="F:transmembrane transporter activity"/>
    <property type="evidence" value="ECO:0007669"/>
    <property type="project" value="InterPro"/>
</dbReference>
<evidence type="ECO:0000256" key="19">
    <source>
        <dbReference type="SAM" id="Phobius"/>
    </source>
</evidence>
<keyword evidence="17 19" id="KW-0472">Membrane</keyword>
<dbReference type="InterPro" id="IPR005828">
    <property type="entry name" value="MFS_sugar_transport-like"/>
</dbReference>
<comment type="caution">
    <text evidence="22">The sequence shown here is derived from an EMBL/GenBank/DDBJ whole genome shotgun (WGS) entry which is preliminary data.</text>
</comment>
<name>A0A9P5GVK6_9HYPO</name>
<dbReference type="Pfam" id="PF00848">
    <property type="entry name" value="Ring_hydroxyl_A"/>
    <property type="match status" value="1"/>
</dbReference>
<dbReference type="Gene3D" id="2.102.10.10">
    <property type="entry name" value="Rieske [2Fe-2S] iron-sulphur domain"/>
    <property type="match status" value="1"/>
</dbReference>
<keyword evidence="12" id="KW-0479">Metal-binding</keyword>
<comment type="subcellular location">
    <subcellularLocation>
        <location evidence="3">Membrane</location>
        <topology evidence="3">Multi-pass membrane protein</topology>
    </subcellularLocation>
</comment>
<evidence type="ECO:0000256" key="18">
    <source>
        <dbReference type="ARBA" id="ARBA00049097"/>
    </source>
</evidence>
<keyword evidence="13 19" id="KW-1133">Transmembrane helix</keyword>
<feature type="transmembrane region" description="Helical" evidence="19">
    <location>
        <begin position="12"/>
        <end position="33"/>
    </location>
</feature>
<comment type="cofactor">
    <cofactor evidence="1">
        <name>Fe cation</name>
        <dbReference type="ChEBI" id="CHEBI:24875"/>
    </cofactor>
</comment>
<dbReference type="FunFam" id="1.20.1250.20:FF:000134">
    <property type="entry name" value="MFS sugar transporter protein"/>
    <property type="match status" value="1"/>
</dbReference>
<dbReference type="SUPFAM" id="SSF50022">
    <property type="entry name" value="ISP domain"/>
    <property type="match status" value="1"/>
</dbReference>
<evidence type="ECO:0000259" key="20">
    <source>
        <dbReference type="PROSITE" id="PS50850"/>
    </source>
</evidence>
<evidence type="ECO:0000256" key="10">
    <source>
        <dbReference type="ARBA" id="ARBA00022692"/>
    </source>
</evidence>
<keyword evidence="23" id="KW-1185">Reference proteome</keyword>
<evidence type="ECO:0000256" key="5">
    <source>
        <dbReference type="ARBA" id="ARBA00010848"/>
    </source>
</evidence>
<dbReference type="GO" id="GO:0051537">
    <property type="term" value="F:2 iron, 2 sulfur cluster binding"/>
    <property type="evidence" value="ECO:0007669"/>
    <property type="project" value="UniProtKB-KW"/>
</dbReference>
<dbReference type="InterPro" id="IPR001663">
    <property type="entry name" value="Rng_hydr_dOase-A"/>
</dbReference>
<evidence type="ECO:0000313" key="22">
    <source>
        <dbReference type="EMBL" id="KAF7542393.1"/>
    </source>
</evidence>
<evidence type="ECO:0000256" key="4">
    <source>
        <dbReference type="ARBA" id="ARBA00004866"/>
    </source>
</evidence>
<feature type="domain" description="Rieske" evidence="21">
    <location>
        <begin position="481"/>
        <end position="579"/>
    </location>
</feature>
<dbReference type="PROSITE" id="PS00216">
    <property type="entry name" value="SUGAR_TRANSPORT_1"/>
    <property type="match status" value="2"/>
</dbReference>
<evidence type="ECO:0000256" key="11">
    <source>
        <dbReference type="ARBA" id="ARBA00022714"/>
    </source>
</evidence>
<keyword evidence="16" id="KW-0411">Iron-sulfur</keyword>
<dbReference type="Gene3D" id="1.20.1250.20">
    <property type="entry name" value="MFS general substrate transporter like domains"/>
    <property type="match status" value="1"/>
</dbReference>
<comment type="pathway">
    <text evidence="4">Amine and polyamine biosynthesis; betaine biosynthesis via choline pathway; betaine aldehyde from choline (monooxygenase route): step 1/1.</text>
</comment>
<organism evidence="22 23">
    <name type="scientific">Cylindrodendrum hubeiense</name>
    <dbReference type="NCBI Taxonomy" id="595255"/>
    <lineage>
        <taxon>Eukaryota</taxon>
        <taxon>Fungi</taxon>
        <taxon>Dikarya</taxon>
        <taxon>Ascomycota</taxon>
        <taxon>Pezizomycotina</taxon>
        <taxon>Sordariomycetes</taxon>
        <taxon>Hypocreomycetidae</taxon>
        <taxon>Hypocreales</taxon>
        <taxon>Nectriaceae</taxon>
        <taxon>Cylindrodendrum</taxon>
    </lineage>
</organism>
<comment type="function">
    <text evidence="2">Catalyzes the first step of the osmoprotectant glycine betaine synthesis.</text>
</comment>
<dbReference type="CDD" id="cd00680">
    <property type="entry name" value="RHO_alpha_C"/>
    <property type="match status" value="1"/>
</dbReference>
<dbReference type="PRINTS" id="PR00090">
    <property type="entry name" value="RNGDIOXGNASE"/>
</dbReference>
<evidence type="ECO:0000256" key="12">
    <source>
        <dbReference type="ARBA" id="ARBA00022723"/>
    </source>
</evidence>
<feature type="transmembrane region" description="Helical" evidence="19">
    <location>
        <begin position="396"/>
        <end position="416"/>
    </location>
</feature>
<proteinExistence type="inferred from homology"/>
<feature type="transmembrane region" description="Helical" evidence="19">
    <location>
        <begin position="170"/>
        <end position="193"/>
    </location>
</feature>
<dbReference type="GO" id="GO:0016020">
    <property type="term" value="C:membrane"/>
    <property type="evidence" value="ECO:0007669"/>
    <property type="project" value="UniProtKB-SubCell"/>
</dbReference>
<evidence type="ECO:0000313" key="23">
    <source>
        <dbReference type="Proteomes" id="UP000722485"/>
    </source>
</evidence>
<keyword evidence="10 19" id="KW-0812">Transmembrane</keyword>
<evidence type="ECO:0000256" key="14">
    <source>
        <dbReference type="ARBA" id="ARBA00023002"/>
    </source>
</evidence>
<evidence type="ECO:0000256" key="15">
    <source>
        <dbReference type="ARBA" id="ARBA00023004"/>
    </source>
</evidence>
<dbReference type="EC" id="1.14.15.7" evidence="7"/>
<comment type="similarity">
    <text evidence="5">Belongs to the choline monooxygenase family.</text>
</comment>
<comment type="similarity">
    <text evidence="6">Belongs to the major facilitator superfamily. Sugar transporter (TC 2.A.1.1) family.</text>
</comment>
<evidence type="ECO:0000256" key="16">
    <source>
        <dbReference type="ARBA" id="ARBA00023014"/>
    </source>
</evidence>
<feature type="transmembrane region" description="Helical" evidence="19">
    <location>
        <begin position="428"/>
        <end position="448"/>
    </location>
</feature>
<keyword evidence="15" id="KW-0408">Iron</keyword>
<dbReference type="PROSITE" id="PS50850">
    <property type="entry name" value="MFS"/>
    <property type="match status" value="1"/>
</dbReference>
<keyword evidence="14" id="KW-0560">Oxidoreductase</keyword>
<keyword evidence="11" id="KW-0001">2Fe-2S</keyword>
<dbReference type="PANTHER" id="PTHR43756">
    <property type="entry name" value="CHOLINE MONOOXYGENASE, CHLOROPLASTIC"/>
    <property type="match status" value="1"/>
</dbReference>
<protein>
    <recommendedName>
        <fullName evidence="8">Choline monooxygenase, chloroplastic</fullName>
        <ecNumber evidence="7">1.14.15.7</ecNumber>
    </recommendedName>
</protein>
<gene>
    <name evidence="22" type="ORF">G7Z17_g11617</name>
</gene>
<dbReference type="EMBL" id="JAANBB010000451">
    <property type="protein sequence ID" value="KAF7542393.1"/>
    <property type="molecule type" value="Genomic_DNA"/>
</dbReference>
<dbReference type="Pfam" id="PF00355">
    <property type="entry name" value="Rieske"/>
    <property type="match status" value="1"/>
</dbReference>
<evidence type="ECO:0000256" key="6">
    <source>
        <dbReference type="ARBA" id="ARBA00010992"/>
    </source>
</evidence>
<reference evidence="22" key="1">
    <citation type="submission" date="2020-03" db="EMBL/GenBank/DDBJ databases">
        <title>Draft Genome Sequence of Cylindrodendrum hubeiense.</title>
        <authorList>
            <person name="Buettner E."/>
            <person name="Kellner H."/>
        </authorList>
    </citation>
    <scope>NUCLEOTIDE SEQUENCE</scope>
    <source>
        <strain evidence="22">IHI 201604</strain>
    </source>
</reference>
<dbReference type="InterPro" id="IPR015879">
    <property type="entry name" value="Ring_hydroxy_dOase_asu_C_dom"/>
</dbReference>
<dbReference type="InterPro" id="IPR020846">
    <property type="entry name" value="MFS_dom"/>
</dbReference>
<evidence type="ECO:0000256" key="13">
    <source>
        <dbReference type="ARBA" id="ARBA00022989"/>
    </source>
</evidence>